<feature type="transmembrane region" description="Helical" evidence="1">
    <location>
        <begin position="251"/>
        <end position="275"/>
    </location>
</feature>
<accession>A0A0G1L309</accession>
<dbReference type="Proteomes" id="UP000034368">
    <property type="component" value="Unassembled WGS sequence"/>
</dbReference>
<feature type="transmembrane region" description="Helical" evidence="1">
    <location>
        <begin position="287"/>
        <end position="308"/>
    </location>
</feature>
<dbReference type="EMBL" id="LCKD01000002">
    <property type="protein sequence ID" value="KKT90361.1"/>
    <property type="molecule type" value="Genomic_DNA"/>
</dbReference>
<comment type="caution">
    <text evidence="2">The sequence shown here is derived from an EMBL/GenBank/DDBJ whole genome shotgun (WGS) entry which is preliminary data.</text>
</comment>
<evidence type="ECO:0000256" key="1">
    <source>
        <dbReference type="SAM" id="Phobius"/>
    </source>
</evidence>
<keyword evidence="1" id="KW-1133">Transmembrane helix</keyword>
<sequence>MRKYLFLFLFVTLSVYPFKTDAVSSICTDPKVYDLQLQISAPEGKADSPVTLEGKFKWLDNADNFCLTYSLRFDFGYITKSGGYDTLPKGEISFGQAGRDKYVSKTITVKPSDLFFSSILTDGYTITFKLKVENDAAVGGDLNTPTFPQTIKRYTINSKGTSGGLTSLVWACVAKDGVYACSPGNKSDLSDTPACKGLEKSAIRVENQNCGKPASSVTQSGVSGKYEFSVPNFIKGGPETILDLIKVILDWLIKIAIPIAVIMIIYGGLLFLYAGQKPELAKKGRAIVTYAVLGLAIIFIGGGFITLIQSALEAAGGAGNQINSNGSNANQEPIDGLQ</sequence>
<evidence type="ECO:0000313" key="3">
    <source>
        <dbReference type="Proteomes" id="UP000034368"/>
    </source>
</evidence>
<gene>
    <name evidence="2" type="ORF">UW90_C0002G0010</name>
</gene>
<proteinExistence type="predicted"/>
<keyword evidence="1" id="KW-0812">Transmembrane</keyword>
<reference evidence="2 3" key="1">
    <citation type="journal article" date="2015" name="Nature">
        <title>rRNA introns, odd ribosomes, and small enigmatic genomes across a large radiation of phyla.</title>
        <authorList>
            <person name="Brown C.T."/>
            <person name="Hug L.A."/>
            <person name="Thomas B.C."/>
            <person name="Sharon I."/>
            <person name="Castelle C.J."/>
            <person name="Singh A."/>
            <person name="Wilkins M.J."/>
            <person name="Williams K.H."/>
            <person name="Banfield J.F."/>
        </authorList>
    </citation>
    <scope>NUCLEOTIDE SEQUENCE [LARGE SCALE GENOMIC DNA]</scope>
</reference>
<organism evidence="2 3">
    <name type="scientific">Candidatus Yanofskybacteria bacterium GW2011_GWB1_45_11</name>
    <dbReference type="NCBI Taxonomy" id="1619026"/>
    <lineage>
        <taxon>Bacteria</taxon>
        <taxon>Candidatus Yanofskyibacteriota</taxon>
    </lineage>
</organism>
<protein>
    <submittedName>
        <fullName evidence="2">Uncharacterized protein</fullName>
    </submittedName>
</protein>
<evidence type="ECO:0000313" key="2">
    <source>
        <dbReference type="EMBL" id="KKT90361.1"/>
    </source>
</evidence>
<name>A0A0G1L309_9BACT</name>
<keyword evidence="1" id="KW-0472">Membrane</keyword>
<dbReference type="AlphaFoldDB" id="A0A0G1L309"/>